<feature type="compositionally biased region" description="Low complexity" evidence="1">
    <location>
        <begin position="440"/>
        <end position="452"/>
    </location>
</feature>
<name>A0A0D2PXD8_HYPSF</name>
<accession>A0A0D2PXD8</accession>
<dbReference type="OrthoDB" id="3256387at2759"/>
<feature type="compositionally biased region" description="Polar residues" evidence="1">
    <location>
        <begin position="733"/>
        <end position="760"/>
    </location>
</feature>
<dbReference type="STRING" id="945553.A0A0D2PXD8"/>
<sequence>MGAAGEGLIRHIEAQAATPMKPLNIDKGKQPVRAHSSGGDSPATSDHYYNGNGYKYGDARRPATSDGLATAPPPPNARSKFRGSLLVAASDALGFSFGRRRPPVRQAPAPAVLSDVIEISAARPDAEDEERDRLRKLAAEAIGLDPNMPSPDSHSQSRASASATDTEEEEDDDAGRRQRYAQFAPSGGRRSPHGSSRSVTVPPHVAAQPKSPARGRFRAGSLATGHSPSNSMTIVPIPAFPTTVAALASFRETAGVHPKYYPPSSLRIFALSRSWKSRFLLLSAPATLVTRGRTPAVSYLHLFKSAGAEEKELERLEINEDSVVFVSEDEVGGRRHVIKVGGADVGAMRREYTHEEGGHIMWLLQIADPAEAQRWITNIKHAILGQRTVRAGLIPPLSLGNNEPRGDMDVMMSIRTQNHVSAISPTSTTFKKSASPPPDAYASSVSSHSVRSQGAPASPANAVSALKGLFSGGRPRAASRATSISSDRTMDHDDESFAKRGSNLLSMLRVGTPDTQSVHTVQSARTLPAPTAPLPFAGPVDLGRRIERRTIQDPARPLGAWVSAVAEQGSSAAGKERDRASKGLSLSAMSLQPPPRKRWAASGGSDTGAKTPTGRPESARRVSFSAEREHSGGGGGGEADSLVGFQFGTPEQRPRPPSLQSVSTLASAEPPLSSSSTTRSSRASARRWSRQGLLPTRSMPPSDPPPAVPHPYATPESTGGSPGSGGKSVVSGIQTFSKRASAGSVNSFNTMYSHTPSVGSSPRAAPVPHRTSMPPPRPAPTSALPPAPVATPAEPSPEPPEEAPATAKASLRTAVAHRTFRLSMGAPKPPPSGTLPPRPDEPTHGPPPVQTHRRMSSGSAPPATLSTIPASPVPPTKTINPFPPPVGPLPPTPAEPLSPPSAPTKRTASLKQRLRNLSNPPPVSTPPPSRARSHTSVAHLAYAPSPPPTPIAEKITLFQNDPSFLQMQTPVPAAAPVPVAITAFEPVPDDQLDGIVSLLPPPRRGSKQLLESDLERPPRTPEPASDAPHTLAKRLSIVGEPLLVSHLSLSRPGSAMSCRSHHSDTFLEIDWESPKDDTPRDEYPPDKLPSPTEPHHISLSRPGSVVSLGVVMAL</sequence>
<feature type="region of interest" description="Disordered" evidence="1">
    <location>
        <begin position="993"/>
        <end position="1029"/>
    </location>
</feature>
<feature type="compositionally biased region" description="Low complexity" evidence="1">
    <location>
        <begin position="710"/>
        <end position="719"/>
    </location>
</feature>
<organism evidence="2 3">
    <name type="scientific">Hypholoma sublateritium (strain FD-334 SS-4)</name>
    <dbReference type="NCBI Taxonomy" id="945553"/>
    <lineage>
        <taxon>Eukaryota</taxon>
        <taxon>Fungi</taxon>
        <taxon>Dikarya</taxon>
        <taxon>Basidiomycota</taxon>
        <taxon>Agaricomycotina</taxon>
        <taxon>Agaricomycetes</taxon>
        <taxon>Agaricomycetidae</taxon>
        <taxon>Agaricales</taxon>
        <taxon>Agaricineae</taxon>
        <taxon>Strophariaceae</taxon>
        <taxon>Hypholoma</taxon>
    </lineage>
</organism>
<dbReference type="Proteomes" id="UP000054270">
    <property type="component" value="Unassembled WGS sequence"/>
</dbReference>
<feature type="region of interest" description="Disordered" evidence="1">
    <location>
        <begin position="422"/>
        <end position="459"/>
    </location>
</feature>
<protein>
    <recommendedName>
        <fullName evidence="4">PH domain-containing protein</fullName>
    </recommendedName>
</protein>
<gene>
    <name evidence="2" type="ORF">HYPSUDRAFT_76667</name>
</gene>
<keyword evidence="3" id="KW-1185">Reference proteome</keyword>
<feature type="compositionally biased region" description="Pro residues" evidence="1">
    <location>
        <begin position="827"/>
        <end position="837"/>
    </location>
</feature>
<feature type="compositionally biased region" description="Polar residues" evidence="1">
    <location>
        <begin position="422"/>
        <end position="432"/>
    </location>
</feature>
<feature type="region of interest" description="Disordered" evidence="1">
    <location>
        <begin position="15"/>
        <end position="80"/>
    </location>
</feature>
<feature type="compositionally biased region" description="Low complexity" evidence="1">
    <location>
        <begin position="663"/>
        <end position="683"/>
    </location>
</feature>
<feature type="compositionally biased region" description="Basic and acidic residues" evidence="1">
    <location>
        <begin position="1072"/>
        <end position="1085"/>
    </location>
</feature>
<feature type="region of interest" description="Disordered" evidence="1">
    <location>
        <begin position="141"/>
        <end position="231"/>
    </location>
</feature>
<feature type="region of interest" description="Disordered" evidence="1">
    <location>
        <begin position="1069"/>
        <end position="1100"/>
    </location>
</feature>
<evidence type="ECO:0000256" key="1">
    <source>
        <dbReference type="SAM" id="MobiDB-lite"/>
    </source>
</evidence>
<feature type="region of interest" description="Disordered" evidence="1">
    <location>
        <begin position="586"/>
        <end position="953"/>
    </location>
</feature>
<feature type="compositionally biased region" description="Pro residues" evidence="1">
    <location>
        <begin position="919"/>
        <end position="929"/>
    </location>
</feature>
<feature type="compositionally biased region" description="Pro residues" evidence="1">
    <location>
        <begin position="773"/>
        <end position="798"/>
    </location>
</feature>
<dbReference type="OMA" id="FALSKQW"/>
<reference evidence="3" key="1">
    <citation type="submission" date="2014-04" db="EMBL/GenBank/DDBJ databases">
        <title>Evolutionary Origins and Diversification of the Mycorrhizal Mutualists.</title>
        <authorList>
            <consortium name="DOE Joint Genome Institute"/>
            <consortium name="Mycorrhizal Genomics Consortium"/>
            <person name="Kohler A."/>
            <person name="Kuo A."/>
            <person name="Nagy L.G."/>
            <person name="Floudas D."/>
            <person name="Copeland A."/>
            <person name="Barry K.W."/>
            <person name="Cichocki N."/>
            <person name="Veneault-Fourrey C."/>
            <person name="LaButti K."/>
            <person name="Lindquist E.A."/>
            <person name="Lipzen A."/>
            <person name="Lundell T."/>
            <person name="Morin E."/>
            <person name="Murat C."/>
            <person name="Riley R."/>
            <person name="Ohm R."/>
            <person name="Sun H."/>
            <person name="Tunlid A."/>
            <person name="Henrissat B."/>
            <person name="Grigoriev I.V."/>
            <person name="Hibbett D.S."/>
            <person name="Martin F."/>
        </authorList>
    </citation>
    <scope>NUCLEOTIDE SEQUENCE [LARGE SCALE GENOMIC DNA]</scope>
    <source>
        <strain evidence="3">FD-334 SS-4</strain>
    </source>
</reference>
<dbReference type="EMBL" id="KN817539">
    <property type="protein sequence ID" value="KJA24095.1"/>
    <property type="molecule type" value="Genomic_DNA"/>
</dbReference>
<dbReference type="AlphaFoldDB" id="A0A0D2PXD8"/>
<feature type="compositionally biased region" description="Pro residues" evidence="1">
    <location>
        <begin position="871"/>
        <end position="902"/>
    </location>
</feature>
<evidence type="ECO:0008006" key="4">
    <source>
        <dbReference type="Google" id="ProtNLM"/>
    </source>
</evidence>
<evidence type="ECO:0000313" key="3">
    <source>
        <dbReference type="Proteomes" id="UP000054270"/>
    </source>
</evidence>
<feature type="compositionally biased region" description="Polar residues" evidence="1">
    <location>
        <begin position="856"/>
        <end position="869"/>
    </location>
</feature>
<dbReference type="SUPFAM" id="SSF50729">
    <property type="entry name" value="PH domain-like"/>
    <property type="match status" value="1"/>
</dbReference>
<proteinExistence type="predicted"/>
<feature type="region of interest" description="Disordered" evidence="1">
    <location>
        <begin position="473"/>
        <end position="494"/>
    </location>
</feature>
<evidence type="ECO:0000313" key="2">
    <source>
        <dbReference type="EMBL" id="KJA24095.1"/>
    </source>
</evidence>
<feature type="compositionally biased region" description="Low complexity" evidence="1">
    <location>
        <begin position="185"/>
        <end position="198"/>
    </location>
</feature>